<feature type="compositionally biased region" description="Low complexity" evidence="1">
    <location>
        <begin position="69"/>
        <end position="82"/>
    </location>
</feature>
<feature type="compositionally biased region" description="Polar residues" evidence="1">
    <location>
        <begin position="84"/>
        <end position="93"/>
    </location>
</feature>
<proteinExistence type="predicted"/>
<dbReference type="InterPro" id="IPR011008">
    <property type="entry name" value="Dimeric_a/b-barrel"/>
</dbReference>
<dbReference type="GO" id="GO:0016857">
    <property type="term" value="F:racemase and epimerase activity, acting on carbohydrates and derivatives"/>
    <property type="evidence" value="ECO:0007669"/>
    <property type="project" value="InterPro"/>
</dbReference>
<dbReference type="Proteomes" id="UP000288725">
    <property type="component" value="Chromosome 3"/>
</dbReference>
<dbReference type="PANTHER" id="PTHR34389:SF2">
    <property type="entry name" value="L-RHAMNOSE MUTAROTASE"/>
    <property type="match status" value="1"/>
</dbReference>
<gene>
    <name evidence="2" type="ORF">VDGE_02492</name>
</gene>
<protein>
    <recommendedName>
        <fullName evidence="4">DUF718 domain-containing protein</fullName>
    </recommendedName>
</protein>
<dbReference type="AlphaFoldDB" id="A0A444RU87"/>
<reference evidence="2 3" key="1">
    <citation type="submission" date="2018-12" db="EMBL/GenBank/DDBJ databases">
        <title>Genome of Verticillium dahliae isolate Getta Getta.</title>
        <authorList>
            <person name="Gardiner D.M."/>
        </authorList>
    </citation>
    <scope>NUCLEOTIDE SEQUENCE [LARGE SCALE GENOMIC DNA]</scope>
    <source>
        <strain evidence="2 3">Getta Getta</strain>
    </source>
</reference>
<evidence type="ECO:0008006" key="4">
    <source>
        <dbReference type="Google" id="ProtNLM"/>
    </source>
</evidence>
<accession>A0A444RU87</accession>
<dbReference type="PANTHER" id="PTHR34389">
    <property type="entry name" value="L-RHAMNOSE MUTAROTASE"/>
    <property type="match status" value="1"/>
</dbReference>
<comment type="caution">
    <text evidence="2">The sequence shown here is derived from an EMBL/GenBank/DDBJ whole genome shotgun (WGS) entry which is preliminary data.</text>
</comment>
<dbReference type="InterPro" id="IPR008000">
    <property type="entry name" value="Rham/fucose_mutarotase"/>
</dbReference>
<dbReference type="SUPFAM" id="SSF54909">
    <property type="entry name" value="Dimeric alpha+beta barrel"/>
    <property type="match status" value="1"/>
</dbReference>
<dbReference type="EMBL" id="RSDZ01000076">
    <property type="protein sequence ID" value="RXG44718.1"/>
    <property type="molecule type" value="Genomic_DNA"/>
</dbReference>
<dbReference type="Gene3D" id="3.30.70.100">
    <property type="match status" value="1"/>
</dbReference>
<evidence type="ECO:0000313" key="3">
    <source>
        <dbReference type="Proteomes" id="UP000288725"/>
    </source>
</evidence>
<evidence type="ECO:0000256" key="1">
    <source>
        <dbReference type="SAM" id="MobiDB-lite"/>
    </source>
</evidence>
<name>A0A444RU87_VERDA</name>
<sequence length="214" mass="24782">MRILPFHLMAIERRKALEFILTQKALGCHDIQISLRKTNGFNLEGLLHPLRPATSTLLRHTQQSNMMWSPTAASAPTARPTSPEQPASFSVSRQKNRGRRIAQIVKLKPEFLEEYKKVHAHVWPEVLKQIKQCNIEDYSIFYDESSGILFASMKYVGYDYAGDMERMRENPKVREWWDMTDGWQESLVEGATKSNVEPGEPGWWKPVEEVFHLP</sequence>
<organism evidence="2 3">
    <name type="scientific">Verticillium dahliae</name>
    <name type="common">Verticillium wilt</name>
    <dbReference type="NCBI Taxonomy" id="27337"/>
    <lineage>
        <taxon>Eukaryota</taxon>
        <taxon>Fungi</taxon>
        <taxon>Dikarya</taxon>
        <taxon>Ascomycota</taxon>
        <taxon>Pezizomycotina</taxon>
        <taxon>Sordariomycetes</taxon>
        <taxon>Hypocreomycetidae</taxon>
        <taxon>Glomerellales</taxon>
        <taxon>Plectosphaerellaceae</taxon>
        <taxon>Verticillium</taxon>
    </lineage>
</organism>
<dbReference type="Pfam" id="PF05336">
    <property type="entry name" value="rhaM"/>
    <property type="match status" value="1"/>
</dbReference>
<evidence type="ECO:0000313" key="2">
    <source>
        <dbReference type="EMBL" id="RXG44718.1"/>
    </source>
</evidence>
<feature type="region of interest" description="Disordered" evidence="1">
    <location>
        <begin position="68"/>
        <end position="93"/>
    </location>
</feature>